<feature type="region of interest" description="Disordered" evidence="6">
    <location>
        <begin position="152"/>
        <end position="174"/>
    </location>
</feature>
<dbReference type="OMA" id="YMQLMAA"/>
<dbReference type="PANTHER" id="PTHR12943">
    <property type="entry name" value="HOMOCYSTEINE-RESPONSIVE ENDOPLASMIC RETICULUM-RESIDENT UNIQUITIN-LIKE DOMAIN HERPUD PROTEIN FAMILY MEMBER"/>
    <property type="match status" value="1"/>
</dbReference>
<evidence type="ECO:0000259" key="8">
    <source>
        <dbReference type="PROSITE" id="PS50053"/>
    </source>
</evidence>
<keyword evidence="10" id="KW-1185">Reference proteome</keyword>
<evidence type="ECO:0000256" key="2">
    <source>
        <dbReference type="ARBA" id="ARBA00022692"/>
    </source>
</evidence>
<dbReference type="GO" id="GO:0030968">
    <property type="term" value="P:endoplasmic reticulum unfolded protein response"/>
    <property type="evidence" value="ECO:0007669"/>
    <property type="project" value="TreeGrafter"/>
</dbReference>
<evidence type="ECO:0000256" key="3">
    <source>
        <dbReference type="ARBA" id="ARBA00022989"/>
    </source>
</evidence>
<feature type="domain" description="Ubiquitin-like" evidence="8">
    <location>
        <begin position="11"/>
        <end position="72"/>
    </location>
</feature>
<proteinExistence type="predicted"/>
<name>A0A7R8YNA9_HERIL</name>
<feature type="transmembrane region" description="Helical" evidence="7">
    <location>
        <begin position="333"/>
        <end position="355"/>
    </location>
</feature>
<evidence type="ECO:0000256" key="5">
    <source>
        <dbReference type="ARBA" id="ARBA00023230"/>
    </source>
</evidence>
<evidence type="ECO:0000313" key="9">
    <source>
        <dbReference type="EMBL" id="CAD7079353.1"/>
    </source>
</evidence>
<gene>
    <name evidence="9" type="ORF">HERILL_LOCUS2573</name>
</gene>
<comment type="subcellular location">
    <subcellularLocation>
        <location evidence="1">Membrane</location>
    </subcellularLocation>
</comment>
<dbReference type="SMART" id="SM00213">
    <property type="entry name" value="UBQ"/>
    <property type="match status" value="1"/>
</dbReference>
<evidence type="ECO:0000313" key="10">
    <source>
        <dbReference type="Proteomes" id="UP000594454"/>
    </source>
</evidence>
<keyword evidence="2 7" id="KW-0812">Transmembrane</keyword>
<sequence>MEATAQSRDPVKLVVKAPNQQFEDQTVDCELQWNIRRLKEHLSEVYPCKPTPAEQKLIYSGQLLKDQLILKDILRHYDDPQPQFHILHLVYTPKNQTHANFNSTKSSQKGNSDAISNDGLRHRHVAANQSQENQPQNVTNVTPNIASNISMGASSSNCPASGPPGGGGNNIPGFGFPQQPNQYLMAQQMAMQSWMQQAYIQYMNQYMSLLSEGMRPEAVFMQHQAQPQMPYMPQNVPFSQPNFGQNLPGSSLPSQSAAVATDAQAAGAGDGAANTPGVAAVAAAAAAQQPPQAQNQQPQPRFPNLVQDNPEENRDWLDVFYTMIRLMVLLTLVYFYSSALRCAVVMFIGLAIYFYHTRFFRRQVQNAREANNNNVAAAVENIQQQQQQQHNQDANAEQGNNDGPEPAPAANRESGEDAEIVSSTLPEVPEANGTSVIAFVRTFVVSFFVSLLPETPAL</sequence>
<feature type="region of interest" description="Disordered" evidence="6">
    <location>
        <begin position="98"/>
        <end position="117"/>
    </location>
</feature>
<feature type="region of interest" description="Disordered" evidence="6">
    <location>
        <begin position="382"/>
        <end position="419"/>
    </location>
</feature>
<dbReference type="EMBL" id="LR899009">
    <property type="protein sequence ID" value="CAD7079353.1"/>
    <property type="molecule type" value="Genomic_DNA"/>
</dbReference>
<feature type="compositionally biased region" description="Polar residues" evidence="6">
    <location>
        <begin position="98"/>
        <end position="115"/>
    </location>
</feature>
<evidence type="ECO:0000256" key="1">
    <source>
        <dbReference type="ARBA" id="ARBA00004370"/>
    </source>
</evidence>
<dbReference type="PANTHER" id="PTHR12943:SF27">
    <property type="entry name" value="HOMOCYSTEINE-INDUCED ENDOPLASMIC RETICULUM PROTEIN, ISOFORM A"/>
    <property type="match status" value="1"/>
</dbReference>
<dbReference type="InterPro" id="IPR000626">
    <property type="entry name" value="Ubiquitin-like_dom"/>
</dbReference>
<organism evidence="9 10">
    <name type="scientific">Hermetia illucens</name>
    <name type="common">Black soldier fly</name>
    <dbReference type="NCBI Taxonomy" id="343691"/>
    <lineage>
        <taxon>Eukaryota</taxon>
        <taxon>Metazoa</taxon>
        <taxon>Ecdysozoa</taxon>
        <taxon>Arthropoda</taxon>
        <taxon>Hexapoda</taxon>
        <taxon>Insecta</taxon>
        <taxon>Pterygota</taxon>
        <taxon>Neoptera</taxon>
        <taxon>Endopterygota</taxon>
        <taxon>Diptera</taxon>
        <taxon>Brachycera</taxon>
        <taxon>Stratiomyomorpha</taxon>
        <taxon>Stratiomyidae</taxon>
        <taxon>Hermetiinae</taxon>
        <taxon>Hermetia</taxon>
    </lineage>
</organism>
<dbReference type="FunCoup" id="A0A7R8YNA9">
    <property type="interactions" value="912"/>
</dbReference>
<dbReference type="InterPro" id="IPR029071">
    <property type="entry name" value="Ubiquitin-like_domsf"/>
</dbReference>
<dbReference type="CDD" id="cd01790">
    <property type="entry name" value="Ubl_HERP"/>
    <property type="match status" value="1"/>
</dbReference>
<dbReference type="AlphaFoldDB" id="A0A7R8YNA9"/>
<feature type="region of interest" description="Disordered" evidence="6">
    <location>
        <begin position="284"/>
        <end position="309"/>
    </location>
</feature>
<dbReference type="SUPFAM" id="SSF54236">
    <property type="entry name" value="Ubiquitin-like"/>
    <property type="match status" value="1"/>
</dbReference>
<evidence type="ECO:0000256" key="6">
    <source>
        <dbReference type="SAM" id="MobiDB-lite"/>
    </source>
</evidence>
<dbReference type="GO" id="GO:0016020">
    <property type="term" value="C:membrane"/>
    <property type="evidence" value="ECO:0007669"/>
    <property type="project" value="UniProtKB-SubCell"/>
</dbReference>
<evidence type="ECO:0000256" key="7">
    <source>
        <dbReference type="SAM" id="Phobius"/>
    </source>
</evidence>
<dbReference type="PROSITE" id="PS50053">
    <property type="entry name" value="UBIQUITIN_2"/>
    <property type="match status" value="1"/>
</dbReference>
<reference evidence="9 10" key="1">
    <citation type="submission" date="2020-11" db="EMBL/GenBank/DDBJ databases">
        <authorList>
            <person name="Wallbank WR R."/>
            <person name="Pardo Diaz C."/>
            <person name="Kozak K."/>
            <person name="Martin S."/>
            <person name="Jiggins C."/>
            <person name="Moest M."/>
            <person name="Warren A I."/>
            <person name="Generalovic N T."/>
            <person name="Byers J.R.P. K."/>
            <person name="Montejo-Kovacevich G."/>
            <person name="Yen C E."/>
        </authorList>
    </citation>
    <scope>NUCLEOTIDE SEQUENCE [LARGE SCALE GENOMIC DNA]</scope>
</reference>
<protein>
    <recommendedName>
        <fullName evidence="8">Ubiquitin-like domain-containing protein</fullName>
    </recommendedName>
</protein>
<dbReference type="FunFam" id="3.10.20.90:FF:000046">
    <property type="entry name" value="Homocysteine-responsive endoplasmic reticulum-resident ubiquitin-like domain member 2 protein"/>
    <property type="match status" value="1"/>
</dbReference>
<keyword evidence="5" id="KW-0834">Unfolded protein response</keyword>
<keyword evidence="4 7" id="KW-0472">Membrane</keyword>
<accession>A0A7R8YNA9</accession>
<dbReference type="Gene3D" id="3.10.20.90">
    <property type="entry name" value="Phosphatidylinositol 3-kinase Catalytic Subunit, Chain A, domain 1"/>
    <property type="match status" value="1"/>
</dbReference>
<dbReference type="InParanoid" id="A0A7R8YNA9"/>
<keyword evidence="3 7" id="KW-1133">Transmembrane helix</keyword>
<dbReference type="Proteomes" id="UP000594454">
    <property type="component" value="Chromosome 1"/>
</dbReference>
<feature type="compositionally biased region" description="Low complexity" evidence="6">
    <location>
        <begin position="284"/>
        <end position="299"/>
    </location>
</feature>
<dbReference type="InterPro" id="IPR039751">
    <property type="entry name" value="HERPUD1/2"/>
</dbReference>
<feature type="compositionally biased region" description="Low complexity" evidence="6">
    <location>
        <begin position="382"/>
        <end position="398"/>
    </location>
</feature>
<dbReference type="OrthoDB" id="21589at2759"/>
<evidence type="ECO:0000256" key="4">
    <source>
        <dbReference type="ARBA" id="ARBA00023136"/>
    </source>
</evidence>